<evidence type="ECO:0000259" key="1">
    <source>
        <dbReference type="Pfam" id="PF01243"/>
    </source>
</evidence>
<protein>
    <recommendedName>
        <fullName evidence="1">Pyridoxamine 5'-phosphate oxidase N-terminal domain-containing protein</fullName>
    </recommendedName>
</protein>
<dbReference type="SUPFAM" id="SSF50475">
    <property type="entry name" value="FMN-binding split barrel"/>
    <property type="match status" value="1"/>
</dbReference>
<sequence>MSDKVHDYHDGNRYYQDLLDTRRLADYLSENRVQNEIDDGAKEIIEQADMFFLATCDHRGLPTCSYKGGDPGFIKVVDAHTLVFPNYDGNGKYQSMGNLLKNPNVGLLLIDFVNPSRLRLQGIATAHEDDELQAEYPGAQFMVRVQVTEVYVNCPRYVHKYQLIERSVFVPREGVETPVPAWKLEPGRKSLLAANDPAWKITVANDPAD</sequence>
<dbReference type="InterPro" id="IPR012349">
    <property type="entry name" value="Split_barrel_FMN-bd"/>
</dbReference>
<feature type="domain" description="Pyridoxamine 5'-phosphate oxidase N-terminal" evidence="1">
    <location>
        <begin position="38"/>
        <end position="140"/>
    </location>
</feature>
<dbReference type="PANTHER" id="PTHR42815:SF2">
    <property type="entry name" value="FAD-BINDING, PUTATIVE (AFU_ORTHOLOGUE AFUA_6G07600)-RELATED"/>
    <property type="match status" value="1"/>
</dbReference>
<dbReference type="AlphaFoldDB" id="A0A381P8A7"/>
<dbReference type="Gene3D" id="2.30.110.10">
    <property type="entry name" value="Electron Transport, Fmn-binding Protein, Chain A"/>
    <property type="match status" value="1"/>
</dbReference>
<dbReference type="Pfam" id="PF01243">
    <property type="entry name" value="PNPOx_N"/>
    <property type="match status" value="1"/>
</dbReference>
<dbReference type="EMBL" id="UINC01000891">
    <property type="protein sequence ID" value="SUZ62844.1"/>
    <property type="molecule type" value="Genomic_DNA"/>
</dbReference>
<name>A0A381P8A7_9ZZZZ</name>
<organism evidence="2">
    <name type="scientific">marine metagenome</name>
    <dbReference type="NCBI Taxonomy" id="408172"/>
    <lineage>
        <taxon>unclassified sequences</taxon>
        <taxon>metagenomes</taxon>
        <taxon>ecological metagenomes</taxon>
    </lineage>
</organism>
<gene>
    <name evidence="2" type="ORF">METZ01_LOCUS15698</name>
</gene>
<evidence type="ECO:0000313" key="2">
    <source>
        <dbReference type="EMBL" id="SUZ62844.1"/>
    </source>
</evidence>
<dbReference type="InterPro" id="IPR011576">
    <property type="entry name" value="Pyridox_Oxase_N"/>
</dbReference>
<reference evidence="2" key="1">
    <citation type="submission" date="2018-05" db="EMBL/GenBank/DDBJ databases">
        <authorList>
            <person name="Lanie J.A."/>
            <person name="Ng W.-L."/>
            <person name="Kazmierczak K.M."/>
            <person name="Andrzejewski T.M."/>
            <person name="Davidsen T.M."/>
            <person name="Wayne K.J."/>
            <person name="Tettelin H."/>
            <person name="Glass J.I."/>
            <person name="Rusch D."/>
            <person name="Podicherti R."/>
            <person name="Tsui H.-C.T."/>
            <person name="Winkler M.E."/>
        </authorList>
    </citation>
    <scope>NUCLEOTIDE SEQUENCE</scope>
</reference>
<accession>A0A381P8A7</accession>
<dbReference type="PANTHER" id="PTHR42815">
    <property type="entry name" value="FAD-BINDING, PUTATIVE (AFU_ORTHOLOGUE AFUA_6G07600)-RELATED"/>
    <property type="match status" value="1"/>
</dbReference>
<proteinExistence type="predicted"/>